<dbReference type="RefSeq" id="WP_188254820.1">
    <property type="nucleotide sequence ID" value="NZ_JABVCF010000005.1"/>
</dbReference>
<dbReference type="AlphaFoldDB" id="A0A942DXG4"/>
<evidence type="ECO:0000313" key="3">
    <source>
        <dbReference type="Proteomes" id="UP000680348"/>
    </source>
</evidence>
<name>A0A942DXG4_9HYPH</name>
<dbReference type="Proteomes" id="UP000680348">
    <property type="component" value="Unassembled WGS sequence"/>
</dbReference>
<evidence type="ECO:0000313" key="2">
    <source>
        <dbReference type="EMBL" id="MBS3649261.1"/>
    </source>
</evidence>
<dbReference type="InterPro" id="IPR036518">
    <property type="entry name" value="CobE/GbiG_C_sf"/>
</dbReference>
<dbReference type="EMBL" id="JAGWCR010000005">
    <property type="protein sequence ID" value="MBS3649261.1"/>
    <property type="molecule type" value="Genomic_DNA"/>
</dbReference>
<proteinExistence type="predicted"/>
<dbReference type="PANTHER" id="PTHR37477">
    <property type="entry name" value="COBALT-PRECORRIN-5A HYDROLASE"/>
    <property type="match status" value="1"/>
</dbReference>
<feature type="domain" description="CobE/GbiG C-terminal" evidence="1">
    <location>
        <begin position="2"/>
        <end position="122"/>
    </location>
</feature>
<dbReference type="SUPFAM" id="SSF159664">
    <property type="entry name" value="CobE/GbiG C-terminal domain-like"/>
    <property type="match status" value="1"/>
</dbReference>
<sequence>MIVAGIGCRKDASEAEVLAAIRGAAVQCQISAEQIDMLAVPEVKSQEPGVHAAARALALHVMIVGGDDLKRAGVRTLSRSEKSIEVTGAPSASEAAALAAIGERGRLLGPRIAVGPVTCALACDGVLS</sequence>
<protein>
    <submittedName>
        <fullName evidence="2">Cobalamin biosynthesis protein</fullName>
    </submittedName>
</protein>
<evidence type="ECO:0000259" key="1">
    <source>
        <dbReference type="Pfam" id="PF01890"/>
    </source>
</evidence>
<reference evidence="2" key="1">
    <citation type="submission" date="2021-04" db="EMBL/GenBank/DDBJ databases">
        <title>Pseudaminobacter soli sp. nov., isolated from paddy soil contaminated by heavy metals.</title>
        <authorList>
            <person name="Zhang K."/>
        </authorList>
    </citation>
    <scope>NUCLEOTIDE SEQUENCE</scope>
    <source>
        <strain evidence="2">19-2017</strain>
    </source>
</reference>
<organism evidence="2 3">
    <name type="scientific">Pseudaminobacter soli</name>
    <name type="common">ex Zhang et al. 2022</name>
    <dbReference type="NCBI Taxonomy" id="2831468"/>
    <lineage>
        <taxon>Bacteria</taxon>
        <taxon>Pseudomonadati</taxon>
        <taxon>Pseudomonadota</taxon>
        <taxon>Alphaproteobacteria</taxon>
        <taxon>Hyphomicrobiales</taxon>
        <taxon>Phyllobacteriaceae</taxon>
        <taxon>Pseudaminobacter</taxon>
    </lineage>
</organism>
<dbReference type="PANTHER" id="PTHR37477:SF1">
    <property type="entry name" value="COBALT-PRECORRIN-5A HYDROLASE"/>
    <property type="match status" value="1"/>
</dbReference>
<gene>
    <name evidence="2" type="ORF">KEU06_11635</name>
</gene>
<dbReference type="InterPro" id="IPR002750">
    <property type="entry name" value="CobE/GbiG_C"/>
</dbReference>
<accession>A0A942DXG4</accession>
<dbReference type="Gene3D" id="3.30.420.180">
    <property type="entry name" value="CobE/GbiG C-terminal domain"/>
    <property type="match status" value="1"/>
</dbReference>
<dbReference type="GO" id="GO:0009236">
    <property type="term" value="P:cobalamin biosynthetic process"/>
    <property type="evidence" value="ECO:0007669"/>
    <property type="project" value="InterPro"/>
</dbReference>
<dbReference type="Pfam" id="PF01890">
    <property type="entry name" value="CbiG_C"/>
    <property type="match status" value="1"/>
</dbReference>
<dbReference type="InterPro" id="IPR052553">
    <property type="entry name" value="CbiG_hydrolase"/>
</dbReference>
<comment type="caution">
    <text evidence="2">The sequence shown here is derived from an EMBL/GenBank/DDBJ whole genome shotgun (WGS) entry which is preliminary data.</text>
</comment>
<keyword evidence="3" id="KW-1185">Reference proteome</keyword>